<dbReference type="Proteomes" id="UP000008281">
    <property type="component" value="Unassembled WGS sequence"/>
</dbReference>
<dbReference type="AlphaFoldDB" id="E3MZB6"/>
<sequence length="104" mass="11783">MRFIPILLIAVLAFIAIIEGCLEGDCEHPERNEEPRNDGGDFFNFNGDNNKAGWVSEVTGVPNYKECKSDKDCRHDFMELEVPRCTDGKCNNYTPDPTKIGRPF</sequence>
<feature type="signal peptide" evidence="1">
    <location>
        <begin position="1"/>
        <end position="20"/>
    </location>
</feature>
<dbReference type="CTD" id="9801471"/>
<dbReference type="EMBL" id="WUAV01000006">
    <property type="protein sequence ID" value="KAF1748699.1"/>
    <property type="molecule type" value="Genomic_DNA"/>
</dbReference>
<dbReference type="OrthoDB" id="5903611at2759"/>
<dbReference type="FunCoup" id="E3MZB6">
    <property type="interactions" value="545"/>
</dbReference>
<reference evidence="3" key="2">
    <citation type="submission" date="2019-12" db="EMBL/GenBank/DDBJ databases">
        <title>Chromosome-level assembly of the Caenorhabditis remanei genome.</title>
        <authorList>
            <person name="Teterina A.A."/>
            <person name="Willis J.H."/>
            <person name="Phillips P.C."/>
        </authorList>
    </citation>
    <scope>NUCLEOTIDE SEQUENCE [LARGE SCALE GENOMIC DNA]</scope>
    <source>
        <strain evidence="3">PX506</strain>
        <tissue evidence="3">Whole organism</tissue>
    </source>
</reference>
<evidence type="ECO:0000313" key="3">
    <source>
        <dbReference type="EMBL" id="KAF1748699.1"/>
    </source>
</evidence>
<gene>
    <name evidence="2" type="ORF">CRE_05971</name>
    <name evidence="3" type="ORF">GCK72_025166</name>
</gene>
<evidence type="ECO:0000313" key="4">
    <source>
        <dbReference type="Proteomes" id="UP000008281"/>
    </source>
</evidence>
<name>E3MZB6_CAERE</name>
<dbReference type="Proteomes" id="UP000483820">
    <property type="component" value="Chromosome X"/>
</dbReference>
<keyword evidence="1" id="KW-0732">Signal</keyword>
<organism evidence="4">
    <name type="scientific">Caenorhabditis remanei</name>
    <name type="common">Caenorhabditis vulgaris</name>
    <dbReference type="NCBI Taxonomy" id="31234"/>
    <lineage>
        <taxon>Eukaryota</taxon>
        <taxon>Metazoa</taxon>
        <taxon>Ecdysozoa</taxon>
        <taxon>Nematoda</taxon>
        <taxon>Chromadorea</taxon>
        <taxon>Rhabditida</taxon>
        <taxon>Rhabditina</taxon>
        <taxon>Rhabditomorpha</taxon>
        <taxon>Rhabditoidea</taxon>
        <taxon>Rhabditidae</taxon>
        <taxon>Peloderinae</taxon>
        <taxon>Caenorhabditis</taxon>
    </lineage>
</organism>
<reference evidence="2" key="1">
    <citation type="submission" date="2007-07" db="EMBL/GenBank/DDBJ databases">
        <title>PCAP assembly of the Caenorhabditis remanei genome.</title>
        <authorList>
            <consortium name="The Caenorhabditis remanei Sequencing Consortium"/>
            <person name="Wilson R.K."/>
        </authorList>
    </citation>
    <scope>NUCLEOTIDE SEQUENCE [LARGE SCALE GENOMIC DNA]</scope>
    <source>
        <strain evidence="2">PB4641</strain>
    </source>
</reference>
<feature type="chain" id="PRO_5015089999" evidence="1">
    <location>
        <begin position="21"/>
        <end position="104"/>
    </location>
</feature>
<dbReference type="EMBL" id="DS268500">
    <property type="protein sequence ID" value="EFP12882.1"/>
    <property type="molecule type" value="Genomic_DNA"/>
</dbReference>
<evidence type="ECO:0000256" key="1">
    <source>
        <dbReference type="SAM" id="SignalP"/>
    </source>
</evidence>
<dbReference type="HOGENOM" id="CLU_2225669_0_0_1"/>
<dbReference type="GeneID" id="9801471"/>
<accession>E3MZB6</accession>
<keyword evidence="4" id="KW-1185">Reference proteome</keyword>
<dbReference type="RefSeq" id="XP_003098469.1">
    <property type="nucleotide sequence ID" value="XM_003098421.1"/>
</dbReference>
<proteinExistence type="predicted"/>
<dbReference type="KEGG" id="crq:GCK72_025166"/>
<evidence type="ECO:0000313" key="2">
    <source>
        <dbReference type="EMBL" id="EFP12882.1"/>
    </source>
</evidence>
<protein>
    <submittedName>
        <fullName evidence="2">Uncharacterized protein</fullName>
    </submittedName>
</protein>